<feature type="domain" description="HNH nuclease" evidence="2">
    <location>
        <begin position="167"/>
        <end position="226"/>
    </location>
</feature>
<dbReference type="Gene3D" id="1.10.30.50">
    <property type="match status" value="1"/>
</dbReference>
<keyword evidence="4" id="KW-1185">Reference proteome</keyword>
<dbReference type="GO" id="GO:0003676">
    <property type="term" value="F:nucleic acid binding"/>
    <property type="evidence" value="ECO:0007669"/>
    <property type="project" value="InterPro"/>
</dbReference>
<dbReference type="AlphaFoldDB" id="A0A495R2E6"/>
<gene>
    <name evidence="3" type="ORF">BDK61_0743</name>
</gene>
<feature type="region of interest" description="Disordered" evidence="1">
    <location>
        <begin position="146"/>
        <end position="165"/>
    </location>
</feature>
<dbReference type="InterPro" id="IPR002711">
    <property type="entry name" value="HNH"/>
</dbReference>
<keyword evidence="3" id="KW-0378">Hydrolase</keyword>
<comment type="caution">
    <text evidence="3">The sequence shown here is derived from an EMBL/GenBank/DDBJ whole genome shotgun (WGS) entry which is preliminary data.</text>
</comment>
<dbReference type="EMBL" id="RBWW01000001">
    <property type="protein sequence ID" value="RKS81457.1"/>
    <property type="molecule type" value="Genomic_DNA"/>
</dbReference>
<dbReference type="InterPro" id="IPR003615">
    <property type="entry name" value="HNH_nuc"/>
</dbReference>
<proteinExistence type="predicted"/>
<accession>A0A495R2E6</accession>
<dbReference type="SMART" id="SM00507">
    <property type="entry name" value="HNHc"/>
    <property type="match status" value="1"/>
</dbReference>
<keyword evidence="3" id="KW-0540">Nuclease</keyword>
<evidence type="ECO:0000313" key="4">
    <source>
        <dbReference type="Proteomes" id="UP000268233"/>
    </source>
</evidence>
<organism evidence="3 4">
    <name type="scientific">Haloarcula quadrata</name>
    <dbReference type="NCBI Taxonomy" id="182779"/>
    <lineage>
        <taxon>Archaea</taxon>
        <taxon>Methanobacteriati</taxon>
        <taxon>Methanobacteriota</taxon>
        <taxon>Stenosarchaea group</taxon>
        <taxon>Halobacteria</taxon>
        <taxon>Halobacteriales</taxon>
        <taxon>Haloarculaceae</taxon>
        <taxon>Haloarcula</taxon>
    </lineage>
</organism>
<dbReference type="CDD" id="cd00085">
    <property type="entry name" value="HNHc"/>
    <property type="match status" value="1"/>
</dbReference>
<reference evidence="3 4" key="1">
    <citation type="submission" date="2018-10" db="EMBL/GenBank/DDBJ databases">
        <title>Genomic Encyclopedia of Archaeal and Bacterial Type Strains, Phase II (KMG-II): from individual species to whole genera.</title>
        <authorList>
            <person name="Goeker M."/>
        </authorList>
    </citation>
    <scope>NUCLEOTIDE SEQUENCE [LARGE SCALE GENOMIC DNA]</scope>
    <source>
        <strain evidence="3 4">DSM 11927</strain>
    </source>
</reference>
<protein>
    <submittedName>
        <fullName evidence="3">HNH endonuclease</fullName>
    </submittedName>
</protein>
<evidence type="ECO:0000259" key="2">
    <source>
        <dbReference type="SMART" id="SM00507"/>
    </source>
</evidence>
<feature type="region of interest" description="Disordered" evidence="1">
    <location>
        <begin position="97"/>
        <end position="122"/>
    </location>
</feature>
<name>A0A495R2E6_9EURY</name>
<dbReference type="Proteomes" id="UP000268233">
    <property type="component" value="Unassembled WGS sequence"/>
</dbReference>
<dbReference type="Pfam" id="PF01844">
    <property type="entry name" value="HNH"/>
    <property type="match status" value="1"/>
</dbReference>
<evidence type="ECO:0000256" key="1">
    <source>
        <dbReference type="SAM" id="MobiDB-lite"/>
    </source>
</evidence>
<dbReference type="GO" id="GO:0004519">
    <property type="term" value="F:endonuclease activity"/>
    <property type="evidence" value="ECO:0007669"/>
    <property type="project" value="UniProtKB-KW"/>
</dbReference>
<dbReference type="GO" id="GO:0008270">
    <property type="term" value="F:zinc ion binding"/>
    <property type="evidence" value="ECO:0007669"/>
    <property type="project" value="InterPro"/>
</dbReference>
<keyword evidence="3" id="KW-0255">Endonuclease</keyword>
<dbReference type="RefSeq" id="WP_121302324.1">
    <property type="nucleotide sequence ID" value="NZ_RBWW01000001.1"/>
</dbReference>
<sequence>MAYIRITVLATTQELINNRMNILIDRAEERGISYFGPYNYHQESREGRTYWRQAIGFRDRESAIRDVLDTPVPDYLHRYIEEPRTSEETDIVDMESKSPAFPLPEKNEGDANKKGQNNSGEITTLAGNVTGLDGIEKLRKQAKNSGNASISTTCNTNPTQEYSRSSKVREYVKARANGTCEGCGNPAPFTSKTGEPYLHAHHIYELSEGGEDTIETVVALCPNCHYRVHHGENGEEYNQELLETVQNIESFGEG</sequence>
<evidence type="ECO:0000313" key="3">
    <source>
        <dbReference type="EMBL" id="RKS81457.1"/>
    </source>
</evidence>